<comment type="similarity">
    <text evidence="1">Belongs to the saccharopine dehydrogenase family.</text>
</comment>
<dbReference type="OMA" id="KRPVQMH"/>
<dbReference type="GO" id="GO:0009247">
    <property type="term" value="P:glycolipid biosynthetic process"/>
    <property type="evidence" value="ECO:0007669"/>
    <property type="project" value="TreeGrafter"/>
</dbReference>
<proteinExistence type="inferred from homology"/>
<feature type="transmembrane region" description="Helical" evidence="2">
    <location>
        <begin position="276"/>
        <end position="296"/>
    </location>
</feature>
<sequence length="431" mass="47718">MATERLDVIIFGASGFTGKYTVYEAVSVLKDLKWGIAGRNREKLQAVLKEMGAKAKKDLSQTPIFIADVNDEASLLNMAKSCRIVVNTAGPYRFYGENVVRACINSGTHHVDVSGEPQYMETMQLKYNELAKERGVYVISACGFDSIPADMGIVFVEKNFDGVVNSVETFLVSGIKGEKNASDGKAGINTGTWQSAVYGLAHADELRGIRQKLYPERLPKFFPILKHRPLIFRSREVNKVCLPFPGSDRSVVMRSQRFLYDTEKKRPVQMHAYIGFPSWLAAIFVVLFATFFALMAKFEFGRTLLLKYPSFFSGGFVSPDGPSESRMERSYFKMTMKATGWPSSQRLAEGTDQYTEPPTKTLMVRVSGPNPGYGSTCVALLSTAVTILRESNKMPGNGGVLPPGAAFSKTSLISELEKHEHGIKFEILANK</sequence>
<evidence type="ECO:0000256" key="2">
    <source>
        <dbReference type="SAM" id="Phobius"/>
    </source>
</evidence>
<keyword evidence="2" id="KW-1133">Transmembrane helix</keyword>
<comment type="caution">
    <text evidence="4">The sequence shown here is derived from an EMBL/GenBank/DDBJ whole genome shotgun (WGS) entry which is preliminary data.</text>
</comment>
<evidence type="ECO:0000259" key="3">
    <source>
        <dbReference type="Pfam" id="PF03435"/>
    </source>
</evidence>
<dbReference type="Pfam" id="PF03435">
    <property type="entry name" value="Sacchrp_dh_NADP"/>
    <property type="match status" value="1"/>
</dbReference>
<evidence type="ECO:0000256" key="1">
    <source>
        <dbReference type="ARBA" id="ARBA00038048"/>
    </source>
</evidence>
<reference evidence="4 5" key="1">
    <citation type="journal article" date="2019" name="J. Hered.">
        <title>An Improved Genome Assembly for Drosophila navojoa, the Basal Species in the mojavensis Cluster.</title>
        <authorList>
            <person name="Vanderlinde T."/>
            <person name="Dupim E.G."/>
            <person name="Nazario-Yepiz N.O."/>
            <person name="Carvalho A.B."/>
        </authorList>
    </citation>
    <scope>NUCLEOTIDE SEQUENCE [LARGE SCALE GENOMIC DNA]</scope>
    <source>
        <strain evidence="4">Navoj_Jal97</strain>
        <tissue evidence="4">Whole organism</tissue>
    </source>
</reference>
<dbReference type="Proteomes" id="UP000295192">
    <property type="component" value="Unassembled WGS sequence"/>
</dbReference>
<dbReference type="KEGG" id="dnv:108653330"/>
<dbReference type="SUPFAM" id="SSF51735">
    <property type="entry name" value="NAD(P)-binding Rossmann-fold domains"/>
    <property type="match status" value="1"/>
</dbReference>
<keyword evidence="2" id="KW-0812">Transmembrane</keyword>
<evidence type="ECO:0000313" key="4">
    <source>
        <dbReference type="EMBL" id="TDG49298.1"/>
    </source>
</evidence>
<dbReference type="OrthoDB" id="10268090at2759"/>
<accession>A0A484BKN6</accession>
<gene>
    <name evidence="4" type="ORF">AWZ03_004387</name>
</gene>
<dbReference type="InterPro" id="IPR005097">
    <property type="entry name" value="Sacchrp_dh_NADP-bd"/>
</dbReference>
<dbReference type="GO" id="GO:0005811">
    <property type="term" value="C:lipid droplet"/>
    <property type="evidence" value="ECO:0007669"/>
    <property type="project" value="TreeGrafter"/>
</dbReference>
<dbReference type="Gene3D" id="3.40.50.720">
    <property type="entry name" value="NAD(P)-binding Rossmann-like Domain"/>
    <property type="match status" value="1"/>
</dbReference>
<dbReference type="AlphaFoldDB" id="A0A484BKN6"/>
<dbReference type="FunFam" id="3.40.50.720:FF:000178">
    <property type="entry name" value="Saccharopine dehydrogenase-like oxidoreductase"/>
    <property type="match status" value="1"/>
</dbReference>
<dbReference type="EMBL" id="LSRL02000025">
    <property type="protein sequence ID" value="TDG49298.1"/>
    <property type="molecule type" value="Genomic_DNA"/>
</dbReference>
<dbReference type="InterPro" id="IPR051276">
    <property type="entry name" value="Saccharopine_DH-like_oxidrdct"/>
</dbReference>
<dbReference type="GO" id="GO:0005886">
    <property type="term" value="C:plasma membrane"/>
    <property type="evidence" value="ECO:0007669"/>
    <property type="project" value="TreeGrafter"/>
</dbReference>
<dbReference type="PANTHER" id="PTHR12286:SF5">
    <property type="entry name" value="SACCHAROPINE DEHYDROGENASE-LIKE OXIDOREDUCTASE"/>
    <property type="match status" value="1"/>
</dbReference>
<dbReference type="InterPro" id="IPR036291">
    <property type="entry name" value="NAD(P)-bd_dom_sf"/>
</dbReference>
<dbReference type="PANTHER" id="PTHR12286">
    <property type="entry name" value="SACCHAROPINE DEHYDROGENASE-LIKE OXIDOREDUCTASE"/>
    <property type="match status" value="1"/>
</dbReference>
<evidence type="ECO:0000313" key="5">
    <source>
        <dbReference type="Proteomes" id="UP000295192"/>
    </source>
</evidence>
<keyword evidence="2" id="KW-0472">Membrane</keyword>
<dbReference type="GO" id="GO:0005739">
    <property type="term" value="C:mitochondrion"/>
    <property type="evidence" value="ECO:0007669"/>
    <property type="project" value="TreeGrafter"/>
</dbReference>
<keyword evidence="5" id="KW-1185">Reference proteome</keyword>
<feature type="domain" description="Saccharopine dehydrogenase NADP binding" evidence="3">
    <location>
        <begin position="8"/>
        <end position="139"/>
    </location>
</feature>
<name>A0A484BKN6_DRONA</name>
<protein>
    <recommendedName>
        <fullName evidence="3">Saccharopine dehydrogenase NADP binding domain-containing protein</fullName>
    </recommendedName>
</protein>
<organism evidence="4 5">
    <name type="scientific">Drosophila navojoa</name>
    <name type="common">Fruit fly</name>
    <dbReference type="NCBI Taxonomy" id="7232"/>
    <lineage>
        <taxon>Eukaryota</taxon>
        <taxon>Metazoa</taxon>
        <taxon>Ecdysozoa</taxon>
        <taxon>Arthropoda</taxon>
        <taxon>Hexapoda</taxon>
        <taxon>Insecta</taxon>
        <taxon>Pterygota</taxon>
        <taxon>Neoptera</taxon>
        <taxon>Endopterygota</taxon>
        <taxon>Diptera</taxon>
        <taxon>Brachycera</taxon>
        <taxon>Muscomorpha</taxon>
        <taxon>Ephydroidea</taxon>
        <taxon>Drosophilidae</taxon>
        <taxon>Drosophila</taxon>
    </lineage>
</organism>